<feature type="transmembrane region" description="Helical" evidence="5">
    <location>
        <begin position="128"/>
        <end position="147"/>
    </location>
</feature>
<dbReference type="OrthoDB" id="1117124at2"/>
<feature type="transmembrane region" description="Helical" evidence="5">
    <location>
        <begin position="195"/>
        <end position="219"/>
    </location>
</feature>
<feature type="transmembrane region" description="Helical" evidence="5">
    <location>
        <begin position="167"/>
        <end position="189"/>
    </location>
</feature>
<protein>
    <submittedName>
        <fullName evidence="7">MFS transporter</fullName>
    </submittedName>
</protein>
<dbReference type="PROSITE" id="PS50850">
    <property type="entry name" value="MFS"/>
    <property type="match status" value="1"/>
</dbReference>
<keyword evidence="2 5" id="KW-0812">Transmembrane</keyword>
<dbReference type="PANTHER" id="PTHR23526:SF1">
    <property type="entry name" value="MAJOR FACILITATOR SUPERFAMILY MFS_1"/>
    <property type="match status" value="1"/>
</dbReference>
<dbReference type="EMBL" id="CP044427">
    <property type="protein sequence ID" value="QFG69332.1"/>
    <property type="molecule type" value="Genomic_DNA"/>
</dbReference>
<feature type="transmembrane region" description="Helical" evidence="5">
    <location>
        <begin position="339"/>
        <end position="358"/>
    </location>
</feature>
<dbReference type="AlphaFoldDB" id="A0A5J6V8L5"/>
<organism evidence="7 8">
    <name type="scientific">Ornithinimicrobium pratense</name>
    <dbReference type="NCBI Taxonomy" id="2593973"/>
    <lineage>
        <taxon>Bacteria</taxon>
        <taxon>Bacillati</taxon>
        <taxon>Actinomycetota</taxon>
        <taxon>Actinomycetes</taxon>
        <taxon>Micrococcales</taxon>
        <taxon>Ornithinimicrobiaceae</taxon>
        <taxon>Ornithinimicrobium</taxon>
    </lineage>
</organism>
<proteinExistence type="predicted"/>
<dbReference type="Gene3D" id="1.20.1250.20">
    <property type="entry name" value="MFS general substrate transporter like domains"/>
    <property type="match status" value="1"/>
</dbReference>
<evidence type="ECO:0000313" key="7">
    <source>
        <dbReference type="EMBL" id="QFG69332.1"/>
    </source>
</evidence>
<dbReference type="PANTHER" id="PTHR23526">
    <property type="entry name" value="INTEGRAL MEMBRANE TRANSPORT PROTEIN-RELATED"/>
    <property type="match status" value="1"/>
</dbReference>
<sequence length="433" mass="44549">MTSSPSVRWFHRLVDAHPEAEREFGGAQRVATGGLRLIGANALQSAGDQVVNAKTVLPWLFSVLGAPAALVALLVPIRESGSMLPQAAFTPWVLRAPRRTRVWMLGASVQGVSVLAMAAVALTLTGALAGVAVLAALAVFAVGRALCSIASKDVQGRAVPKGQRGQVTGIATAVSGVIAVGVGVLLHLLGPNLSAGALAAFLTAAALTWFVGVLVYAGIPEDAPDAVARAQREPWLRDLVDLVRQDAAFRHFVAARALLLVSALAPPFLVTLAVAQGSSLLAGLGSFVIAQGIASVLGGRVFGRWSDRSSRRVMTYGSVVASLTVLAVVAVVLLAQPGLVVPGLVAGYFVISLVHVGVRVARKTYVIDLAEGDQRTRYVAVANTAMGVILLVTGAVSAGLATFGELPALVFLAVLGLVGAAVSWRLPEVSRTA</sequence>
<name>A0A5J6V8L5_9MICO</name>
<accession>A0A5J6V8L5</accession>
<feature type="transmembrane region" description="Helical" evidence="5">
    <location>
        <begin position="378"/>
        <end position="400"/>
    </location>
</feature>
<reference evidence="7 8" key="1">
    <citation type="submission" date="2019-09" db="EMBL/GenBank/DDBJ databases">
        <title>Serinicoccus pratensis sp. nov., isolated from meadow soil.</title>
        <authorList>
            <person name="Zhang W."/>
        </authorList>
    </citation>
    <scope>NUCLEOTIDE SEQUENCE [LARGE SCALE GENOMIC DNA]</scope>
    <source>
        <strain evidence="7 8">W204</strain>
    </source>
</reference>
<dbReference type="SUPFAM" id="SSF103473">
    <property type="entry name" value="MFS general substrate transporter"/>
    <property type="match status" value="1"/>
</dbReference>
<feature type="transmembrane region" description="Helical" evidence="5">
    <location>
        <begin position="253"/>
        <end position="274"/>
    </location>
</feature>
<dbReference type="Proteomes" id="UP000326546">
    <property type="component" value="Chromosome"/>
</dbReference>
<evidence type="ECO:0000256" key="3">
    <source>
        <dbReference type="ARBA" id="ARBA00022989"/>
    </source>
</evidence>
<dbReference type="GO" id="GO:0022857">
    <property type="term" value="F:transmembrane transporter activity"/>
    <property type="evidence" value="ECO:0007669"/>
    <property type="project" value="InterPro"/>
</dbReference>
<comment type="subcellular location">
    <subcellularLocation>
        <location evidence="1">Cell membrane</location>
        <topology evidence="1">Multi-pass membrane protein</topology>
    </subcellularLocation>
</comment>
<feature type="transmembrane region" description="Helical" evidence="5">
    <location>
        <begin position="280"/>
        <end position="301"/>
    </location>
</feature>
<dbReference type="RefSeq" id="WP_158061707.1">
    <property type="nucleotide sequence ID" value="NZ_CP044427.1"/>
</dbReference>
<evidence type="ECO:0000256" key="5">
    <source>
        <dbReference type="SAM" id="Phobius"/>
    </source>
</evidence>
<dbReference type="InterPro" id="IPR020846">
    <property type="entry name" value="MFS_dom"/>
</dbReference>
<evidence type="ECO:0000313" key="8">
    <source>
        <dbReference type="Proteomes" id="UP000326546"/>
    </source>
</evidence>
<feature type="domain" description="Major facilitator superfamily (MFS) profile" evidence="6">
    <location>
        <begin position="243"/>
        <end position="433"/>
    </location>
</feature>
<evidence type="ECO:0000256" key="2">
    <source>
        <dbReference type="ARBA" id="ARBA00022692"/>
    </source>
</evidence>
<gene>
    <name evidence="7" type="ORF">FY030_12010</name>
</gene>
<feature type="transmembrane region" description="Helical" evidence="5">
    <location>
        <begin position="102"/>
        <end position="122"/>
    </location>
</feature>
<keyword evidence="8" id="KW-1185">Reference proteome</keyword>
<evidence type="ECO:0000256" key="4">
    <source>
        <dbReference type="ARBA" id="ARBA00023136"/>
    </source>
</evidence>
<feature type="transmembrane region" description="Helical" evidence="5">
    <location>
        <begin position="56"/>
        <end position="75"/>
    </location>
</feature>
<feature type="transmembrane region" description="Helical" evidence="5">
    <location>
        <begin position="313"/>
        <end position="333"/>
    </location>
</feature>
<dbReference type="GO" id="GO:0005886">
    <property type="term" value="C:plasma membrane"/>
    <property type="evidence" value="ECO:0007669"/>
    <property type="project" value="UniProtKB-SubCell"/>
</dbReference>
<evidence type="ECO:0000256" key="1">
    <source>
        <dbReference type="ARBA" id="ARBA00004651"/>
    </source>
</evidence>
<dbReference type="InterPro" id="IPR036259">
    <property type="entry name" value="MFS_trans_sf"/>
</dbReference>
<keyword evidence="3 5" id="KW-1133">Transmembrane helix</keyword>
<evidence type="ECO:0000259" key="6">
    <source>
        <dbReference type="PROSITE" id="PS50850"/>
    </source>
</evidence>
<dbReference type="InterPro" id="IPR052528">
    <property type="entry name" value="Sugar_transport-like"/>
</dbReference>
<dbReference type="KEGG" id="serw:FY030_12010"/>
<feature type="transmembrane region" description="Helical" evidence="5">
    <location>
        <begin position="406"/>
        <end position="426"/>
    </location>
</feature>
<keyword evidence="4 5" id="KW-0472">Membrane</keyword>